<name>A0A016QTF7_9DEIO</name>
<reference evidence="1 2" key="1">
    <citation type="submission" date="2014-03" db="EMBL/GenBank/DDBJ databases">
        <title>Draft genome sequence of Deinococcus phoenicis 1P10ME.</title>
        <authorList>
            <person name="Stepanov V.G."/>
            <person name="Vaishampayan P."/>
            <person name="Venkateswaran K."/>
            <person name="Fox G.E."/>
        </authorList>
    </citation>
    <scope>NUCLEOTIDE SEQUENCE [LARGE SCALE GENOMIC DNA]</scope>
    <source>
        <strain evidence="1 2">1P10ME</strain>
    </source>
</reference>
<evidence type="ECO:0000313" key="1">
    <source>
        <dbReference type="EMBL" id="EYB69044.1"/>
    </source>
</evidence>
<dbReference type="RefSeq" id="WP_034353762.1">
    <property type="nucleotide sequence ID" value="NZ_JHAC01000011.1"/>
</dbReference>
<protein>
    <submittedName>
        <fullName evidence="1">Uncharacterized protein</fullName>
    </submittedName>
</protein>
<organism evidence="1 2">
    <name type="scientific">Deinococcus phoenicis</name>
    <dbReference type="NCBI Taxonomy" id="1476583"/>
    <lineage>
        <taxon>Bacteria</taxon>
        <taxon>Thermotogati</taxon>
        <taxon>Deinococcota</taxon>
        <taxon>Deinococci</taxon>
        <taxon>Deinococcales</taxon>
        <taxon>Deinococcaceae</taxon>
        <taxon>Deinococcus</taxon>
    </lineage>
</organism>
<dbReference type="PATRIC" id="fig|1476583.3.peg.637"/>
<dbReference type="Proteomes" id="UP000020492">
    <property type="component" value="Unassembled WGS sequence"/>
</dbReference>
<sequence>MFSLLIHVARLTAQVAVLEGKEKEVAVQRAMTEFDGLAQDMQLSIPDARRAQLERMIRDFVA</sequence>
<accession>A0A016QTF7</accession>
<proteinExistence type="predicted"/>
<gene>
    <name evidence="1" type="ORF">DEIPH_ctg011orf0008</name>
</gene>
<dbReference type="EMBL" id="JHAC01000011">
    <property type="protein sequence ID" value="EYB69044.1"/>
    <property type="molecule type" value="Genomic_DNA"/>
</dbReference>
<comment type="caution">
    <text evidence="1">The sequence shown here is derived from an EMBL/GenBank/DDBJ whole genome shotgun (WGS) entry which is preliminary data.</text>
</comment>
<keyword evidence="2" id="KW-1185">Reference proteome</keyword>
<dbReference type="AlphaFoldDB" id="A0A016QTF7"/>
<evidence type="ECO:0000313" key="2">
    <source>
        <dbReference type="Proteomes" id="UP000020492"/>
    </source>
</evidence>